<dbReference type="AlphaFoldDB" id="A0A6G1D911"/>
<protein>
    <submittedName>
        <fullName evidence="2">Uncharacterized protein</fullName>
    </submittedName>
</protein>
<reference evidence="2 3" key="1">
    <citation type="submission" date="2019-11" db="EMBL/GenBank/DDBJ databases">
        <title>Whole genome sequence of Oryza granulata.</title>
        <authorList>
            <person name="Li W."/>
        </authorList>
    </citation>
    <scope>NUCLEOTIDE SEQUENCE [LARGE SCALE GENOMIC DNA]</scope>
    <source>
        <strain evidence="3">cv. Menghai</strain>
        <tissue evidence="2">Leaf</tissue>
    </source>
</reference>
<keyword evidence="3" id="KW-1185">Reference proteome</keyword>
<feature type="region of interest" description="Disordered" evidence="1">
    <location>
        <begin position="64"/>
        <end position="94"/>
    </location>
</feature>
<gene>
    <name evidence="2" type="ORF">E2562_032632</name>
</gene>
<evidence type="ECO:0000256" key="1">
    <source>
        <dbReference type="SAM" id="MobiDB-lite"/>
    </source>
</evidence>
<proteinExistence type="predicted"/>
<comment type="caution">
    <text evidence="2">The sequence shown here is derived from an EMBL/GenBank/DDBJ whole genome shotgun (WGS) entry which is preliminary data.</text>
</comment>
<sequence length="94" mass="9593">MPSGQESGPRVATREGPSVPCVAQASGLRVAGATMPRVAQESRPLSVPCVARVLGPRVADAAVPSVAQESGPRVARSTTPREARAHTTDAGVPR</sequence>
<name>A0A6G1D911_9ORYZ</name>
<evidence type="ECO:0000313" key="2">
    <source>
        <dbReference type="EMBL" id="KAF0909235.1"/>
    </source>
</evidence>
<organism evidence="2 3">
    <name type="scientific">Oryza meyeriana var. granulata</name>
    <dbReference type="NCBI Taxonomy" id="110450"/>
    <lineage>
        <taxon>Eukaryota</taxon>
        <taxon>Viridiplantae</taxon>
        <taxon>Streptophyta</taxon>
        <taxon>Embryophyta</taxon>
        <taxon>Tracheophyta</taxon>
        <taxon>Spermatophyta</taxon>
        <taxon>Magnoliopsida</taxon>
        <taxon>Liliopsida</taxon>
        <taxon>Poales</taxon>
        <taxon>Poaceae</taxon>
        <taxon>BOP clade</taxon>
        <taxon>Oryzoideae</taxon>
        <taxon>Oryzeae</taxon>
        <taxon>Oryzinae</taxon>
        <taxon>Oryza</taxon>
        <taxon>Oryza meyeriana</taxon>
    </lineage>
</organism>
<evidence type="ECO:0000313" key="3">
    <source>
        <dbReference type="Proteomes" id="UP000479710"/>
    </source>
</evidence>
<dbReference type="EMBL" id="SPHZ02000007">
    <property type="protein sequence ID" value="KAF0909235.1"/>
    <property type="molecule type" value="Genomic_DNA"/>
</dbReference>
<dbReference type="Proteomes" id="UP000479710">
    <property type="component" value="Unassembled WGS sequence"/>
</dbReference>
<accession>A0A6G1D911</accession>